<feature type="chain" id="PRO_5035192844" evidence="1">
    <location>
        <begin position="18"/>
        <end position="109"/>
    </location>
</feature>
<evidence type="ECO:0000313" key="2">
    <source>
        <dbReference type="EMBL" id="CAG7728169.1"/>
    </source>
</evidence>
<accession>A0A8J2K1M0</accession>
<sequence>MLFLILGIILAIAISTAVFEKGRKRRKSNGPGFWIEDIIALITIFRHNHVGKLFTSLGNAYGPIAHIGFGPLQLVIINGVDEVKRACRHPSLNGRSHCLYKNIIGEKGT</sequence>
<dbReference type="AlphaFoldDB" id="A0A8J2K1M0"/>
<dbReference type="Proteomes" id="UP000708208">
    <property type="component" value="Unassembled WGS sequence"/>
</dbReference>
<feature type="signal peptide" evidence="1">
    <location>
        <begin position="1"/>
        <end position="17"/>
    </location>
</feature>
<proteinExistence type="predicted"/>
<keyword evidence="3" id="KW-1185">Reference proteome</keyword>
<gene>
    <name evidence="2" type="ORF">AFUS01_LOCUS16972</name>
</gene>
<evidence type="ECO:0000313" key="3">
    <source>
        <dbReference type="Proteomes" id="UP000708208"/>
    </source>
</evidence>
<evidence type="ECO:0000256" key="1">
    <source>
        <dbReference type="SAM" id="SignalP"/>
    </source>
</evidence>
<protein>
    <submittedName>
        <fullName evidence="2">Uncharacterized protein</fullName>
    </submittedName>
</protein>
<organism evidence="2 3">
    <name type="scientific">Allacma fusca</name>
    <dbReference type="NCBI Taxonomy" id="39272"/>
    <lineage>
        <taxon>Eukaryota</taxon>
        <taxon>Metazoa</taxon>
        <taxon>Ecdysozoa</taxon>
        <taxon>Arthropoda</taxon>
        <taxon>Hexapoda</taxon>
        <taxon>Collembola</taxon>
        <taxon>Symphypleona</taxon>
        <taxon>Sminthuridae</taxon>
        <taxon>Allacma</taxon>
    </lineage>
</organism>
<dbReference type="EMBL" id="CAJVCH010159548">
    <property type="protein sequence ID" value="CAG7728169.1"/>
    <property type="molecule type" value="Genomic_DNA"/>
</dbReference>
<keyword evidence="1" id="KW-0732">Signal</keyword>
<name>A0A8J2K1M0_9HEXA</name>
<comment type="caution">
    <text evidence="2">The sequence shown here is derived from an EMBL/GenBank/DDBJ whole genome shotgun (WGS) entry which is preliminary data.</text>
</comment>
<reference evidence="2" key="1">
    <citation type="submission" date="2021-06" db="EMBL/GenBank/DDBJ databases">
        <authorList>
            <person name="Hodson N. C."/>
            <person name="Mongue J. A."/>
            <person name="Jaron S. K."/>
        </authorList>
    </citation>
    <scope>NUCLEOTIDE SEQUENCE</scope>
</reference>